<name>A0A482EUC6_SALSP</name>
<protein>
    <submittedName>
        <fullName evidence="1">Uncharacterized protein</fullName>
    </submittedName>
</protein>
<accession>A0A482EUC6</accession>
<organism evidence="1">
    <name type="scientific">Salmonella sp</name>
    <dbReference type="NCBI Taxonomy" id="599"/>
    <lineage>
        <taxon>Bacteria</taxon>
        <taxon>Pseudomonadati</taxon>
        <taxon>Pseudomonadota</taxon>
        <taxon>Gammaproteobacteria</taxon>
        <taxon>Enterobacterales</taxon>
        <taxon>Enterobacteriaceae</taxon>
        <taxon>Salmonella</taxon>
    </lineage>
</organism>
<proteinExistence type="predicted"/>
<dbReference type="AlphaFoldDB" id="A0A482EUC6"/>
<dbReference type="EMBL" id="MK356558">
    <property type="protein sequence ID" value="QBM91424.1"/>
    <property type="molecule type" value="Genomic_DNA"/>
</dbReference>
<geneLocation type="plasmid" evidence="1">
    <name>pSa1423-160k</name>
</geneLocation>
<sequence>MTPLNLTALGTAQQRGSNKDGLMIVMFRQEKANTNAEAND</sequence>
<gene>
    <name evidence="1" type="ORF">NNIBIDOC_00094</name>
</gene>
<keyword evidence="1" id="KW-0614">Plasmid</keyword>
<reference evidence="1" key="1">
    <citation type="submission" date="2019-01" db="EMBL/GenBank/DDBJ databases">
        <title>Salmonella strain 1423 plasmid sequences.</title>
        <authorList>
            <person name="Chen K."/>
            <person name="Chen S."/>
        </authorList>
    </citation>
    <scope>NUCLEOTIDE SEQUENCE</scope>
    <source>
        <strain evidence="1">Sa1423</strain>
        <plasmid evidence="1">pSa1423-160k</plasmid>
    </source>
</reference>
<evidence type="ECO:0000313" key="1">
    <source>
        <dbReference type="EMBL" id="QBM91424.1"/>
    </source>
</evidence>